<feature type="region of interest" description="Disordered" evidence="1">
    <location>
        <begin position="32"/>
        <end position="54"/>
    </location>
</feature>
<keyword evidence="3" id="KW-1185">Reference proteome</keyword>
<protein>
    <submittedName>
        <fullName evidence="2">Uncharacterized protein</fullName>
    </submittedName>
</protein>
<evidence type="ECO:0000313" key="2">
    <source>
        <dbReference type="EMBL" id="KAK2769048.1"/>
    </source>
</evidence>
<accession>A0AAD9YHC5</accession>
<evidence type="ECO:0000313" key="3">
    <source>
        <dbReference type="Proteomes" id="UP001281614"/>
    </source>
</evidence>
<reference evidence="2" key="1">
    <citation type="submission" date="2023-02" db="EMBL/GenBank/DDBJ databases">
        <title>Colletotrichum kahawae CIFC_Que2 genome sequencing and assembly.</title>
        <authorList>
            <person name="Baroncelli R."/>
        </authorList>
    </citation>
    <scope>NUCLEOTIDE SEQUENCE</scope>
    <source>
        <strain evidence="2">CIFC_Que2</strain>
    </source>
</reference>
<proteinExistence type="predicted"/>
<dbReference type="AlphaFoldDB" id="A0AAD9YHC5"/>
<comment type="caution">
    <text evidence="2">The sequence shown here is derived from an EMBL/GenBank/DDBJ whole genome shotgun (WGS) entry which is preliminary data.</text>
</comment>
<organism evidence="2 3">
    <name type="scientific">Colletotrichum kahawae</name>
    <name type="common">Coffee berry disease fungus</name>
    <dbReference type="NCBI Taxonomy" id="34407"/>
    <lineage>
        <taxon>Eukaryota</taxon>
        <taxon>Fungi</taxon>
        <taxon>Dikarya</taxon>
        <taxon>Ascomycota</taxon>
        <taxon>Pezizomycotina</taxon>
        <taxon>Sordariomycetes</taxon>
        <taxon>Hypocreomycetidae</taxon>
        <taxon>Glomerellales</taxon>
        <taxon>Glomerellaceae</taxon>
        <taxon>Colletotrichum</taxon>
        <taxon>Colletotrichum gloeosporioides species complex</taxon>
    </lineage>
</organism>
<name>A0AAD9YHC5_COLKA</name>
<evidence type="ECO:0000256" key="1">
    <source>
        <dbReference type="SAM" id="MobiDB-lite"/>
    </source>
</evidence>
<dbReference type="Proteomes" id="UP001281614">
    <property type="component" value="Unassembled WGS sequence"/>
</dbReference>
<gene>
    <name evidence="2" type="ORF">CKAH01_00655</name>
</gene>
<sequence>MSGNAAPHSTGSDGVGLLGKTKVLGGYVTCRAGDSTPDSTDFTSRLKAGQHHLD</sequence>
<dbReference type="EMBL" id="VYYT01000112">
    <property type="protein sequence ID" value="KAK2769048.1"/>
    <property type="molecule type" value="Genomic_DNA"/>
</dbReference>